<dbReference type="VEuPathDB" id="ToxoDB:ETH_00010030"/>
<reference evidence="2" key="1">
    <citation type="submission" date="2013-10" db="EMBL/GenBank/DDBJ databases">
        <title>Genomic analysis of the causative agents of coccidiosis in chickens.</title>
        <authorList>
            <person name="Reid A.J."/>
            <person name="Blake D."/>
            <person name="Billington K."/>
            <person name="Browne H."/>
            <person name="Dunn M."/>
            <person name="Hung S."/>
            <person name="Kawahara F."/>
            <person name="Miranda-Saavedra D."/>
            <person name="Mourier T."/>
            <person name="Nagra H."/>
            <person name="Otto T.D."/>
            <person name="Rawlings N."/>
            <person name="Sanchez A."/>
            <person name="Sanders M."/>
            <person name="Subramaniam C."/>
            <person name="Tay Y."/>
            <person name="Dear P."/>
            <person name="Doerig C."/>
            <person name="Gruber A."/>
            <person name="Parkinson J."/>
            <person name="Shirley M."/>
            <person name="Wan K.L."/>
            <person name="Berriman M."/>
            <person name="Tomley F."/>
            <person name="Pain A."/>
        </authorList>
    </citation>
    <scope>NUCLEOTIDE SEQUENCE [LARGE SCALE GENOMIC DNA]</scope>
    <source>
        <strain evidence="2">Houghton</strain>
    </source>
</reference>
<dbReference type="OMA" id="WIFWEED"/>
<sequence>MGLTKDSDCAVNYPTGFRRIFGFLDTFFDEKFAHKEVTTVCFRRREEALLCLKALLPETQSRPNASDPTSRTSLLISSEQGETDSSPNWTVWEEHKDIEDFSPRIAVLVESSDLIELRKKVAFYLQCLNIIGKLLDEFGGDNH</sequence>
<organism evidence="2 3">
    <name type="scientific">Eimeria tenella</name>
    <name type="common">Coccidian parasite</name>
    <dbReference type="NCBI Taxonomy" id="5802"/>
    <lineage>
        <taxon>Eukaryota</taxon>
        <taxon>Sar</taxon>
        <taxon>Alveolata</taxon>
        <taxon>Apicomplexa</taxon>
        <taxon>Conoidasida</taxon>
        <taxon>Coccidia</taxon>
        <taxon>Eucoccidiorida</taxon>
        <taxon>Eimeriorina</taxon>
        <taxon>Eimeriidae</taxon>
        <taxon>Eimeria</taxon>
    </lineage>
</organism>
<evidence type="ECO:0000313" key="2">
    <source>
        <dbReference type="EMBL" id="CDJ41787.1"/>
    </source>
</evidence>
<keyword evidence="3" id="KW-1185">Reference proteome</keyword>
<evidence type="ECO:0000256" key="1">
    <source>
        <dbReference type="SAM" id="MobiDB-lite"/>
    </source>
</evidence>
<gene>
    <name evidence="2" type="ORF">ETH_00010030</name>
</gene>
<feature type="region of interest" description="Disordered" evidence="1">
    <location>
        <begin position="60"/>
        <end position="88"/>
    </location>
</feature>
<dbReference type="Proteomes" id="UP000030747">
    <property type="component" value="Unassembled WGS sequence"/>
</dbReference>
<evidence type="ECO:0000313" key="3">
    <source>
        <dbReference type="Proteomes" id="UP000030747"/>
    </source>
</evidence>
<name>U6KUF6_EIMTE</name>
<dbReference type="RefSeq" id="XP_013232537.1">
    <property type="nucleotide sequence ID" value="XM_013377083.1"/>
</dbReference>
<protein>
    <submittedName>
        <fullName evidence="2">Uncharacterized protein</fullName>
    </submittedName>
</protein>
<dbReference type="GeneID" id="25251202"/>
<dbReference type="AlphaFoldDB" id="U6KUF6"/>
<proteinExistence type="predicted"/>
<dbReference type="EMBL" id="HG675668">
    <property type="protein sequence ID" value="CDJ41787.1"/>
    <property type="molecule type" value="Genomic_DNA"/>
</dbReference>
<reference evidence="2" key="2">
    <citation type="submission" date="2013-10" db="EMBL/GenBank/DDBJ databases">
        <authorList>
            <person name="Aslett M."/>
        </authorList>
    </citation>
    <scope>NUCLEOTIDE SEQUENCE [LARGE SCALE GENOMIC DNA]</scope>
    <source>
        <strain evidence="2">Houghton</strain>
    </source>
</reference>
<dbReference type="OrthoDB" id="345187at2759"/>
<accession>U6KUF6</accession>